<keyword evidence="1" id="KW-0472">Membrane</keyword>
<comment type="caution">
    <text evidence="2">The sequence shown here is derived from an EMBL/GenBank/DDBJ whole genome shotgun (WGS) entry which is preliminary data.</text>
</comment>
<accession>A0A6M1T2E7</accession>
<dbReference type="EMBL" id="JAALLS010000050">
    <property type="protein sequence ID" value="NGP90258.1"/>
    <property type="molecule type" value="Genomic_DNA"/>
</dbReference>
<dbReference type="RefSeq" id="WP_165271480.1">
    <property type="nucleotide sequence ID" value="NZ_JAALLS010000050.1"/>
</dbReference>
<reference evidence="2 3" key="1">
    <citation type="submission" date="2020-02" db="EMBL/GenBank/DDBJ databases">
        <title>Aliifodinibius halophilus 2W32, complete genome.</title>
        <authorList>
            <person name="Li Y."/>
            <person name="Wu S."/>
        </authorList>
    </citation>
    <scope>NUCLEOTIDE SEQUENCE [LARGE SCALE GENOMIC DNA]</scope>
    <source>
        <strain evidence="2 3">2W32</strain>
    </source>
</reference>
<keyword evidence="1" id="KW-0812">Transmembrane</keyword>
<protein>
    <submittedName>
        <fullName evidence="2">Uncharacterized protein</fullName>
    </submittedName>
</protein>
<sequence length="226" mass="26033">MIKKTLTILTLVLSIFTPILYFIGLKFHEGFIKEFGFSAKLFPLTVPKSLVLGFQNPFLQFFDSFLIWGLKIMLVGSFIYLLIGTFQSIRPSWFFGKDLTSIKNKSNEKKEVPTTSLGNFTETVAKYIEYYFFALVALFSLLIAIILLFRAPSNLGQEEAQRIRDNYQEVIHGNYNEVLIKYDSTESKGIILKHSENYTLAYFKESGATMFDNTEIYIDKIDEPTK</sequence>
<dbReference type="Proteomes" id="UP000479132">
    <property type="component" value="Unassembled WGS sequence"/>
</dbReference>
<feature type="transmembrane region" description="Helical" evidence="1">
    <location>
        <begin position="6"/>
        <end position="25"/>
    </location>
</feature>
<organism evidence="2 3">
    <name type="scientific">Fodinibius halophilus</name>
    <dbReference type="NCBI Taxonomy" id="1736908"/>
    <lineage>
        <taxon>Bacteria</taxon>
        <taxon>Pseudomonadati</taxon>
        <taxon>Balneolota</taxon>
        <taxon>Balneolia</taxon>
        <taxon>Balneolales</taxon>
        <taxon>Balneolaceae</taxon>
        <taxon>Fodinibius</taxon>
    </lineage>
</organism>
<keyword evidence="3" id="KW-1185">Reference proteome</keyword>
<feature type="transmembrane region" description="Helical" evidence="1">
    <location>
        <begin position="65"/>
        <end position="83"/>
    </location>
</feature>
<evidence type="ECO:0000313" key="3">
    <source>
        <dbReference type="Proteomes" id="UP000479132"/>
    </source>
</evidence>
<feature type="transmembrane region" description="Helical" evidence="1">
    <location>
        <begin position="130"/>
        <end position="149"/>
    </location>
</feature>
<dbReference type="AlphaFoldDB" id="A0A6M1T2E7"/>
<evidence type="ECO:0000256" key="1">
    <source>
        <dbReference type="SAM" id="Phobius"/>
    </source>
</evidence>
<gene>
    <name evidence="2" type="ORF">G3569_18025</name>
</gene>
<keyword evidence="1" id="KW-1133">Transmembrane helix</keyword>
<name>A0A6M1T2E7_9BACT</name>
<evidence type="ECO:0000313" key="2">
    <source>
        <dbReference type="EMBL" id="NGP90258.1"/>
    </source>
</evidence>
<proteinExistence type="predicted"/>